<protein>
    <recommendedName>
        <fullName evidence="4">DUF3828 domain-containing protein</fullName>
    </recommendedName>
</protein>
<name>A0ABR7J2C7_9FLAO</name>
<dbReference type="RefSeq" id="WP_166131551.1">
    <property type="nucleotide sequence ID" value="NZ_JAANOQ010000012.1"/>
</dbReference>
<feature type="compositionally biased region" description="Basic and acidic residues" evidence="1">
    <location>
        <begin position="50"/>
        <end position="59"/>
    </location>
</feature>
<organism evidence="2 3">
    <name type="scientific">Flavobacterium bernardetii</name>
    <dbReference type="NCBI Taxonomy" id="2813823"/>
    <lineage>
        <taxon>Bacteria</taxon>
        <taxon>Pseudomonadati</taxon>
        <taxon>Bacteroidota</taxon>
        <taxon>Flavobacteriia</taxon>
        <taxon>Flavobacteriales</taxon>
        <taxon>Flavobacteriaceae</taxon>
        <taxon>Flavobacterium</taxon>
    </lineage>
</organism>
<evidence type="ECO:0000313" key="2">
    <source>
        <dbReference type="EMBL" id="MBC5836186.1"/>
    </source>
</evidence>
<dbReference type="EMBL" id="JACRUN010000012">
    <property type="protein sequence ID" value="MBC5836186.1"/>
    <property type="molecule type" value="Genomic_DNA"/>
</dbReference>
<gene>
    <name evidence="2" type="ORF">H8R27_14945</name>
</gene>
<feature type="compositionally biased region" description="Polar residues" evidence="1">
    <location>
        <begin position="33"/>
        <end position="44"/>
    </location>
</feature>
<evidence type="ECO:0000256" key="1">
    <source>
        <dbReference type="SAM" id="MobiDB-lite"/>
    </source>
</evidence>
<dbReference type="PROSITE" id="PS51257">
    <property type="entry name" value="PROKAR_LIPOPROTEIN"/>
    <property type="match status" value="1"/>
</dbReference>
<evidence type="ECO:0000313" key="3">
    <source>
        <dbReference type="Proteomes" id="UP000605990"/>
    </source>
</evidence>
<dbReference type="Gene3D" id="3.10.450.50">
    <property type="match status" value="1"/>
</dbReference>
<reference evidence="2 3" key="1">
    <citation type="submission" date="2020-08" db="EMBL/GenBank/DDBJ databases">
        <title>Description of novel Flavobacterium F-408 isolate.</title>
        <authorList>
            <person name="Saticioglu I.B."/>
            <person name="Duman M."/>
            <person name="Altun S."/>
        </authorList>
    </citation>
    <scope>NUCLEOTIDE SEQUENCE [LARGE SCALE GENOMIC DNA]</scope>
    <source>
        <strain evidence="2 3">F-408</strain>
    </source>
</reference>
<proteinExistence type="predicted"/>
<evidence type="ECO:0008006" key="4">
    <source>
        <dbReference type="Google" id="ProtNLM"/>
    </source>
</evidence>
<keyword evidence="3" id="KW-1185">Reference proteome</keyword>
<sequence length="182" mass="20660">MKQIILILAILSIVACKKNIETENLKSDVVNDKNINSQTDNKSQLTEENENGKETKKNNSPENIALTFINSYIEDCNKMKKSVGYLSFVKSSKLTTEKFKNELQKIVDEAEKEDPEMGLDFDPIVPGNDHPDEGFELKHFDKKKNLIIVKGKNWADFEVTMKLVLENGKWLIDGCGIVNIPK</sequence>
<dbReference type="Proteomes" id="UP000605990">
    <property type="component" value="Unassembled WGS sequence"/>
</dbReference>
<accession>A0ABR7J2C7</accession>
<comment type="caution">
    <text evidence="2">The sequence shown here is derived from an EMBL/GenBank/DDBJ whole genome shotgun (WGS) entry which is preliminary data.</text>
</comment>
<feature type="region of interest" description="Disordered" evidence="1">
    <location>
        <begin position="33"/>
        <end position="59"/>
    </location>
</feature>